<dbReference type="EC" id="6.3.3.3" evidence="8"/>
<dbReference type="PANTHER" id="PTHR43210:SF4">
    <property type="entry name" value="ATP-DEPENDENT DETHIOBIOTIN SYNTHETASE BIOD 2"/>
    <property type="match status" value="1"/>
</dbReference>
<accession>A0A085JEL7</accession>
<feature type="binding site" evidence="8">
    <location>
        <begin position="219"/>
        <end position="221"/>
    </location>
    <ligand>
        <name>ATP</name>
        <dbReference type="ChEBI" id="CHEBI:30616"/>
    </ligand>
</feature>
<evidence type="ECO:0000256" key="4">
    <source>
        <dbReference type="ARBA" id="ARBA00022741"/>
    </source>
</evidence>
<organism evidence="9 10">
    <name type="scientific">Tatumella ptyseos ATCC 33301</name>
    <dbReference type="NCBI Taxonomy" id="1005995"/>
    <lineage>
        <taxon>Bacteria</taxon>
        <taxon>Pseudomonadati</taxon>
        <taxon>Pseudomonadota</taxon>
        <taxon>Gammaproteobacteria</taxon>
        <taxon>Enterobacterales</taxon>
        <taxon>Erwiniaceae</taxon>
        <taxon>Tatumella</taxon>
    </lineage>
</organism>
<dbReference type="GO" id="GO:0009102">
    <property type="term" value="P:biotin biosynthetic process"/>
    <property type="evidence" value="ECO:0007669"/>
    <property type="project" value="UniProtKB-UniRule"/>
</dbReference>
<evidence type="ECO:0000256" key="8">
    <source>
        <dbReference type="HAMAP-Rule" id="MF_00336"/>
    </source>
</evidence>
<feature type="binding site" evidence="8">
    <location>
        <position position="130"/>
    </location>
    <ligand>
        <name>Mg(2+)</name>
        <dbReference type="ChEBI" id="CHEBI:18420"/>
    </ligand>
</feature>
<comment type="caution">
    <text evidence="9">The sequence shown here is derived from an EMBL/GenBank/DDBJ whole genome shotgun (WGS) entry which is preliminary data.</text>
</comment>
<comment type="caution">
    <text evidence="8">Lacks conserved residue(s) required for the propagation of feature annotation.</text>
</comment>
<keyword evidence="5 8" id="KW-0093">Biotin biosynthesis</keyword>
<dbReference type="GO" id="GO:0004141">
    <property type="term" value="F:dethiobiotin synthase activity"/>
    <property type="evidence" value="ECO:0007669"/>
    <property type="project" value="UniProtKB-UniRule"/>
</dbReference>
<comment type="similarity">
    <text evidence="8">Belongs to the dethiobiotin synthetase family.</text>
</comment>
<dbReference type="SUPFAM" id="SSF52540">
    <property type="entry name" value="P-loop containing nucleoside triphosphate hydrolases"/>
    <property type="match status" value="1"/>
</dbReference>
<keyword evidence="3 8" id="KW-0479">Metal-binding</keyword>
<sequence>MRFTFNYLNYQSEFSRGAQVKKVFITGTDTAVGKTVVSLALLQVALQQGKRCVGYKPVAKNALPTAEGMRNNDALLLQKASSVGLAYEDINPFPLSGDEISTSPGCRVDYEVLTAGLDNISEQSDCVVVEGTGGWHCLMNNERPLSDWVVSQQLPVILVVGIKLGCINHALLSAEAILNDGVPLYGWVANRINPGLAEYASIIEVLKKQIGAPLLGEIPYLPRAEQRDLTKFLDLSRAEEAIFES</sequence>
<gene>
    <name evidence="8" type="primary">bioD</name>
    <name evidence="9" type="ORF">GTPT_2214</name>
</gene>
<keyword evidence="10" id="KW-1185">Reference proteome</keyword>
<dbReference type="UniPathway" id="UPA00078">
    <property type="reaction ID" value="UER00161"/>
</dbReference>
<dbReference type="InterPro" id="IPR004472">
    <property type="entry name" value="DTB_synth_BioD"/>
</dbReference>
<feature type="binding site" evidence="8">
    <location>
        <begin position="130"/>
        <end position="133"/>
    </location>
    <ligand>
        <name>ATP</name>
        <dbReference type="ChEBI" id="CHEBI:30616"/>
    </ligand>
</feature>
<evidence type="ECO:0000256" key="3">
    <source>
        <dbReference type="ARBA" id="ARBA00022723"/>
    </source>
</evidence>
<dbReference type="Proteomes" id="UP000028602">
    <property type="component" value="Unassembled WGS sequence"/>
</dbReference>
<dbReference type="HAMAP" id="MF_00336">
    <property type="entry name" value="BioD"/>
    <property type="match status" value="1"/>
</dbReference>
<keyword evidence="4 8" id="KW-0547">Nucleotide-binding</keyword>
<dbReference type="GO" id="GO:0005524">
    <property type="term" value="F:ATP binding"/>
    <property type="evidence" value="ECO:0007669"/>
    <property type="project" value="UniProtKB-UniRule"/>
</dbReference>
<name>A0A085JEL7_9GAMM</name>
<evidence type="ECO:0000313" key="9">
    <source>
        <dbReference type="EMBL" id="KFD18913.1"/>
    </source>
</evidence>
<keyword evidence="1 8" id="KW-0963">Cytoplasm</keyword>
<dbReference type="eggNOG" id="COG0132">
    <property type="taxonomic scope" value="Bacteria"/>
</dbReference>
<comment type="subcellular location">
    <subcellularLocation>
        <location evidence="8">Cytoplasm</location>
    </subcellularLocation>
</comment>
<comment type="pathway">
    <text evidence="8">Cofactor biosynthesis; biotin biosynthesis; biotin from 7,8-diaminononanoate: step 1/2.</text>
</comment>
<comment type="catalytic activity">
    <reaction evidence="8">
        <text>(7R,8S)-7,8-diammoniononanoate + CO2 + ATP = (4R,5S)-dethiobiotin + ADP + phosphate + 3 H(+)</text>
        <dbReference type="Rhea" id="RHEA:15805"/>
        <dbReference type="ChEBI" id="CHEBI:15378"/>
        <dbReference type="ChEBI" id="CHEBI:16526"/>
        <dbReference type="ChEBI" id="CHEBI:30616"/>
        <dbReference type="ChEBI" id="CHEBI:43474"/>
        <dbReference type="ChEBI" id="CHEBI:149469"/>
        <dbReference type="ChEBI" id="CHEBI:149473"/>
        <dbReference type="ChEBI" id="CHEBI:456216"/>
        <dbReference type="EC" id="6.3.3.3"/>
    </reaction>
</comment>
<dbReference type="Pfam" id="PF13500">
    <property type="entry name" value="AAA_26"/>
    <property type="match status" value="1"/>
</dbReference>
<comment type="cofactor">
    <cofactor evidence="8">
        <name>Mg(2+)</name>
        <dbReference type="ChEBI" id="CHEBI:18420"/>
    </cofactor>
</comment>
<evidence type="ECO:0000256" key="1">
    <source>
        <dbReference type="ARBA" id="ARBA00022490"/>
    </source>
</evidence>
<feature type="binding site" evidence="8">
    <location>
        <begin position="190"/>
        <end position="191"/>
    </location>
    <ligand>
        <name>ATP</name>
        <dbReference type="ChEBI" id="CHEBI:30616"/>
    </ligand>
</feature>
<feature type="active site" evidence="8">
    <location>
        <position position="56"/>
    </location>
</feature>
<evidence type="ECO:0000256" key="6">
    <source>
        <dbReference type="ARBA" id="ARBA00022840"/>
    </source>
</evidence>
<protein>
    <recommendedName>
        <fullName evidence="8">ATP-dependent dethiobiotin synthetase BioD</fullName>
        <ecNumber evidence="8">6.3.3.3</ecNumber>
    </recommendedName>
    <alternativeName>
        <fullName evidence="8">DTB synthetase</fullName>
        <shortName evidence="8">DTBS</shortName>
    </alternativeName>
    <alternativeName>
        <fullName evidence="8">Dethiobiotin synthase</fullName>
    </alternativeName>
</protein>
<dbReference type="InterPro" id="IPR027417">
    <property type="entry name" value="P-loop_NTPase"/>
</dbReference>
<evidence type="ECO:0000313" key="10">
    <source>
        <dbReference type="Proteomes" id="UP000028602"/>
    </source>
</evidence>
<keyword evidence="6 8" id="KW-0067">ATP-binding</keyword>
<dbReference type="PIRSF" id="PIRSF006755">
    <property type="entry name" value="DTB_synth"/>
    <property type="match status" value="1"/>
</dbReference>
<comment type="function">
    <text evidence="8">Catalyzes a mechanistically unusual reaction, the ATP-dependent insertion of CO2 between the N7 and N8 nitrogen atoms of 7,8-diaminopelargonic acid (DAPA, also called 7,8-diammoniononanoate) to form a ureido ring.</text>
</comment>
<feature type="binding site" evidence="8">
    <location>
        <position position="35"/>
    </location>
    <ligand>
        <name>Mg(2+)</name>
        <dbReference type="ChEBI" id="CHEBI:18420"/>
    </ligand>
</feature>
<dbReference type="GO" id="GO:0042803">
    <property type="term" value="F:protein homodimerization activity"/>
    <property type="evidence" value="ECO:0007669"/>
    <property type="project" value="UniProtKB-ARBA"/>
</dbReference>
<dbReference type="GO" id="GO:0005829">
    <property type="term" value="C:cytosol"/>
    <property type="evidence" value="ECO:0007669"/>
    <property type="project" value="TreeGrafter"/>
</dbReference>
<keyword evidence="7 8" id="KW-0460">Magnesium</keyword>
<dbReference type="AlphaFoldDB" id="A0A085JEL7"/>
<keyword evidence="2 8" id="KW-0436">Ligase</keyword>
<proteinExistence type="inferred from homology"/>
<dbReference type="Gene3D" id="3.40.50.300">
    <property type="entry name" value="P-loop containing nucleotide triphosphate hydrolases"/>
    <property type="match status" value="1"/>
</dbReference>
<comment type="subunit">
    <text evidence="8">Homodimer.</text>
</comment>
<feature type="binding site" evidence="8">
    <location>
        <position position="73"/>
    </location>
    <ligand>
        <name>ATP</name>
        <dbReference type="ChEBI" id="CHEBI:30616"/>
    </ligand>
</feature>
<evidence type="ECO:0000256" key="5">
    <source>
        <dbReference type="ARBA" id="ARBA00022756"/>
    </source>
</evidence>
<dbReference type="CDD" id="cd03109">
    <property type="entry name" value="DTBS"/>
    <property type="match status" value="1"/>
</dbReference>
<dbReference type="GO" id="GO:0000287">
    <property type="term" value="F:magnesium ion binding"/>
    <property type="evidence" value="ECO:0007669"/>
    <property type="project" value="UniProtKB-UniRule"/>
</dbReference>
<reference evidence="9 10" key="1">
    <citation type="submission" date="2014-05" db="EMBL/GenBank/DDBJ databases">
        <title>ATOL: Assembling a taxonomically balanced genome-scale reconstruction of the evolutionary history of the Enterobacteriaceae.</title>
        <authorList>
            <person name="Plunkett G.III."/>
            <person name="Neeno-Eckwall E.C."/>
            <person name="Glasner J.D."/>
            <person name="Perna N.T."/>
        </authorList>
    </citation>
    <scope>NUCLEOTIDE SEQUENCE [LARGE SCALE GENOMIC DNA]</scope>
    <source>
        <strain evidence="9 10">ATCC 33301</strain>
    </source>
</reference>
<feature type="binding site" evidence="8">
    <location>
        <position position="73"/>
    </location>
    <ligand>
        <name>Mg(2+)</name>
        <dbReference type="ChEBI" id="CHEBI:18420"/>
    </ligand>
</feature>
<dbReference type="PANTHER" id="PTHR43210">
    <property type="entry name" value="DETHIOBIOTIN SYNTHETASE"/>
    <property type="match status" value="1"/>
</dbReference>
<dbReference type="FunFam" id="3.40.50.300:FF:000292">
    <property type="entry name" value="ATP-dependent dethiobiotin synthetase BioD"/>
    <property type="match status" value="1"/>
</dbReference>
<evidence type="ECO:0000256" key="7">
    <source>
        <dbReference type="ARBA" id="ARBA00022842"/>
    </source>
</evidence>
<dbReference type="NCBIfam" id="TIGR00347">
    <property type="entry name" value="bioD"/>
    <property type="match status" value="1"/>
</dbReference>
<dbReference type="EMBL" id="JMPR01000035">
    <property type="protein sequence ID" value="KFD18913.1"/>
    <property type="molecule type" value="Genomic_DNA"/>
</dbReference>
<evidence type="ECO:0000256" key="2">
    <source>
        <dbReference type="ARBA" id="ARBA00022598"/>
    </source>
</evidence>